<sequence>MDVYTGGGGSIAISPARRLFSLEDYILYAEDASIEYWNKDIQLLMQEKEKEINT</sequence>
<comment type="caution">
    <text evidence="1">The sequence shown here is derived from an EMBL/GenBank/DDBJ whole genome shotgun (WGS) entry which is preliminary data.</text>
</comment>
<evidence type="ECO:0000313" key="1">
    <source>
        <dbReference type="EMBL" id="KKN67688.1"/>
    </source>
</evidence>
<dbReference type="EMBL" id="LAZR01000468">
    <property type="protein sequence ID" value="KKN67688.1"/>
    <property type="molecule type" value="Genomic_DNA"/>
</dbReference>
<proteinExistence type="predicted"/>
<accession>A0A0F9VPG3</accession>
<organism evidence="1">
    <name type="scientific">marine sediment metagenome</name>
    <dbReference type="NCBI Taxonomy" id="412755"/>
    <lineage>
        <taxon>unclassified sequences</taxon>
        <taxon>metagenomes</taxon>
        <taxon>ecological metagenomes</taxon>
    </lineage>
</organism>
<gene>
    <name evidence="1" type="ORF">LCGC14_0459470</name>
</gene>
<reference evidence="1" key="1">
    <citation type="journal article" date="2015" name="Nature">
        <title>Complex archaea that bridge the gap between prokaryotes and eukaryotes.</title>
        <authorList>
            <person name="Spang A."/>
            <person name="Saw J.H."/>
            <person name="Jorgensen S.L."/>
            <person name="Zaremba-Niedzwiedzka K."/>
            <person name="Martijn J."/>
            <person name="Lind A.E."/>
            <person name="van Eijk R."/>
            <person name="Schleper C."/>
            <person name="Guy L."/>
            <person name="Ettema T.J."/>
        </authorList>
    </citation>
    <scope>NUCLEOTIDE SEQUENCE</scope>
</reference>
<protein>
    <submittedName>
        <fullName evidence="1">Uncharacterized protein</fullName>
    </submittedName>
</protein>
<name>A0A0F9VPG3_9ZZZZ</name>
<dbReference type="AlphaFoldDB" id="A0A0F9VPG3"/>